<protein>
    <submittedName>
        <fullName evidence="1">Uncharacterized protein</fullName>
    </submittedName>
</protein>
<proteinExistence type="predicted"/>
<dbReference type="PANTHER" id="PTHR36795:SF2">
    <property type="entry name" value="OS01G0938400 PROTEIN"/>
    <property type="match status" value="1"/>
</dbReference>
<organism evidence="1 2">
    <name type="scientific">Solanum bulbocastanum</name>
    <name type="common">Wild potato</name>
    <dbReference type="NCBI Taxonomy" id="147425"/>
    <lineage>
        <taxon>Eukaryota</taxon>
        <taxon>Viridiplantae</taxon>
        <taxon>Streptophyta</taxon>
        <taxon>Embryophyta</taxon>
        <taxon>Tracheophyta</taxon>
        <taxon>Spermatophyta</taxon>
        <taxon>Magnoliopsida</taxon>
        <taxon>eudicotyledons</taxon>
        <taxon>Gunneridae</taxon>
        <taxon>Pentapetalae</taxon>
        <taxon>asterids</taxon>
        <taxon>lamiids</taxon>
        <taxon>Solanales</taxon>
        <taxon>Solanaceae</taxon>
        <taxon>Solanoideae</taxon>
        <taxon>Solaneae</taxon>
        <taxon>Solanum</taxon>
    </lineage>
</organism>
<sequence>MDATNCIPTTPQCSCALMTNTQHIFTQITNDKDNPHKLYHYIFGTIYIDSVNNLFLLVNIFLHIIASYSEHTHKPSLPIRSFSIYRTWRQARLIRRRKNLYRKKLNSQLCFYHLSEMAYTAVNRIPYQKLKQDSSYFEDEDIDLIHLREKVIGQLRRKPSSFWNIKFRKVHLRKRLRVKVPSLKKFLRRKSRLIVVALDKILKRLKESQSHFGDLFAGNYMFMQVSPTPLKICAQNPKSLHLKTVAGADYLPNGFSSVGSARYYD</sequence>
<gene>
    <name evidence="1" type="ORF">RDI58_006516</name>
</gene>
<evidence type="ECO:0000313" key="1">
    <source>
        <dbReference type="EMBL" id="KAK6798813.1"/>
    </source>
</evidence>
<comment type="caution">
    <text evidence="1">The sequence shown here is derived from an EMBL/GenBank/DDBJ whole genome shotgun (WGS) entry which is preliminary data.</text>
</comment>
<dbReference type="AlphaFoldDB" id="A0AAN8U0T4"/>
<name>A0AAN8U0T4_SOLBU</name>
<dbReference type="EMBL" id="JBANQN010000002">
    <property type="protein sequence ID" value="KAK6798813.1"/>
    <property type="molecule type" value="Genomic_DNA"/>
</dbReference>
<keyword evidence="2" id="KW-1185">Reference proteome</keyword>
<dbReference type="Proteomes" id="UP001371456">
    <property type="component" value="Unassembled WGS sequence"/>
</dbReference>
<accession>A0AAN8U0T4</accession>
<reference evidence="1 2" key="1">
    <citation type="submission" date="2024-02" db="EMBL/GenBank/DDBJ databases">
        <title>de novo genome assembly of Solanum bulbocastanum strain 11H21.</title>
        <authorList>
            <person name="Hosaka A.J."/>
        </authorList>
    </citation>
    <scope>NUCLEOTIDE SEQUENCE [LARGE SCALE GENOMIC DNA]</scope>
    <source>
        <tissue evidence="1">Young leaves</tissue>
    </source>
</reference>
<dbReference type="PANTHER" id="PTHR36795">
    <property type="entry name" value="OS01G0938400 PROTEIN"/>
    <property type="match status" value="1"/>
</dbReference>
<evidence type="ECO:0000313" key="2">
    <source>
        <dbReference type="Proteomes" id="UP001371456"/>
    </source>
</evidence>